<dbReference type="PROSITE" id="PS50188">
    <property type="entry name" value="B302_SPRY"/>
    <property type="match status" value="1"/>
</dbReference>
<dbReference type="InterPro" id="IPR013083">
    <property type="entry name" value="Znf_RING/FYVE/PHD"/>
</dbReference>
<sequence>MAVRLQSNFGSGLREECTCSVCLDMFITPCTLPCGHSFCRSCIETHWRVNCARGGCDCPQCRHVFHKRPALQTSTPLASIIAQLGQRCPFRAADALAFISADPARSSPPALSSLCGLCTMSRVPAAKACLTCEVSFCGEHLRMHDETAAFTRQHRLLELPAAVACGGGGGGGGGGGDARGALGVCGRHGRPLEFFCRSDLACVCAACVNDGLCQGHAVEELQLAVGGAQMDLKQKRQKLKIKQMTVSKSKIEYEIATKDIMGSCVSLKLEVVDRFGRARRALDERERAAVITIEMEQSRLLALANDRLAQLEQQLVALREAEEQLNAQAAMGDALAFMQGYSSASKRAEALVGLPMDEGPTLQVETPAVTSIKAWLERLIRTLDGSKDANANLKLMYGQLVTLDPDTASTSLLLSQDGRMAATSSRRLSYPERPERFDHWCQVMCHQAFASGQRYWAATVSGGDTWRIGVAYGSMGRKGSSGSSLLGLNGASWCLAQAQCECAAWHDEKHESVVVAEPPRTVGVFLDYGAGVVTFIDADRMAELYTFRAKFTQPLYPAFQLGGKTTLVICP</sequence>
<dbReference type="SMART" id="SM00336">
    <property type="entry name" value="BBOX"/>
    <property type="match status" value="1"/>
</dbReference>
<evidence type="ECO:0000259" key="10">
    <source>
        <dbReference type="PROSITE" id="PS50089"/>
    </source>
</evidence>
<dbReference type="InterPro" id="IPR006574">
    <property type="entry name" value="PRY"/>
</dbReference>
<keyword evidence="7" id="KW-0391">Immunity</keyword>
<dbReference type="InterPro" id="IPR000315">
    <property type="entry name" value="Znf_B-box"/>
</dbReference>
<dbReference type="GO" id="GO:0008270">
    <property type="term" value="F:zinc ion binding"/>
    <property type="evidence" value="ECO:0007669"/>
    <property type="project" value="UniProtKB-KW"/>
</dbReference>
<dbReference type="RefSeq" id="XP_032806277.1">
    <property type="nucleotide sequence ID" value="XM_032950386.1"/>
</dbReference>
<feature type="domain" description="B30.2/SPRY" evidence="11">
    <location>
        <begin position="381"/>
        <end position="571"/>
    </location>
</feature>
<evidence type="ECO:0000313" key="13">
    <source>
        <dbReference type="RefSeq" id="XP_032806277.1"/>
    </source>
</evidence>
<dbReference type="Pfam" id="PF25600">
    <property type="entry name" value="TRIM_CC"/>
    <property type="match status" value="1"/>
</dbReference>
<dbReference type="SMART" id="SM00449">
    <property type="entry name" value="SPRY"/>
    <property type="match status" value="1"/>
</dbReference>
<evidence type="ECO:0000313" key="12">
    <source>
        <dbReference type="Proteomes" id="UP001318040"/>
    </source>
</evidence>
<comment type="subcellular location">
    <subcellularLocation>
        <location evidence="1">Cytoplasm</location>
    </subcellularLocation>
</comment>
<dbReference type="Pfam" id="PF00622">
    <property type="entry name" value="SPRY"/>
    <property type="match status" value="1"/>
</dbReference>
<keyword evidence="2" id="KW-0963">Cytoplasm</keyword>
<dbReference type="InterPro" id="IPR003879">
    <property type="entry name" value="Butyrophylin_SPRY"/>
</dbReference>
<evidence type="ECO:0000256" key="9">
    <source>
        <dbReference type="SAM" id="Coils"/>
    </source>
</evidence>
<dbReference type="InterPro" id="IPR001841">
    <property type="entry name" value="Znf_RING"/>
</dbReference>
<dbReference type="InterPro" id="IPR043136">
    <property type="entry name" value="B30.2/SPRY_sf"/>
</dbReference>
<dbReference type="SUPFAM" id="SSF49899">
    <property type="entry name" value="Concanavalin A-like lectins/glucanases"/>
    <property type="match status" value="1"/>
</dbReference>
<evidence type="ECO:0000256" key="6">
    <source>
        <dbReference type="ARBA" id="ARBA00022833"/>
    </source>
</evidence>
<dbReference type="InterPro" id="IPR018957">
    <property type="entry name" value="Znf_C3HC4_RING-type"/>
</dbReference>
<evidence type="ECO:0000256" key="7">
    <source>
        <dbReference type="ARBA" id="ARBA00022859"/>
    </source>
</evidence>
<dbReference type="Gene3D" id="3.30.40.10">
    <property type="entry name" value="Zinc/RING finger domain, C3HC4 (zinc finger)"/>
    <property type="match status" value="1"/>
</dbReference>
<dbReference type="Gene3D" id="2.60.120.920">
    <property type="match status" value="1"/>
</dbReference>
<protein>
    <submittedName>
        <fullName evidence="13">E3 ubiquitin/ISG15 ligase TRIM25-like</fullName>
    </submittedName>
</protein>
<evidence type="ECO:0000256" key="3">
    <source>
        <dbReference type="ARBA" id="ARBA00022588"/>
    </source>
</evidence>
<dbReference type="GO" id="GO:0005737">
    <property type="term" value="C:cytoplasm"/>
    <property type="evidence" value="ECO:0007669"/>
    <property type="project" value="UniProtKB-SubCell"/>
</dbReference>
<dbReference type="GO" id="GO:0045087">
    <property type="term" value="P:innate immune response"/>
    <property type="evidence" value="ECO:0007669"/>
    <property type="project" value="UniProtKB-KW"/>
</dbReference>
<dbReference type="PROSITE" id="PS00518">
    <property type="entry name" value="ZF_RING_1"/>
    <property type="match status" value="1"/>
</dbReference>
<dbReference type="SUPFAM" id="SSF57845">
    <property type="entry name" value="B-box zinc-binding domain"/>
    <property type="match status" value="1"/>
</dbReference>
<dbReference type="SMART" id="SM00589">
    <property type="entry name" value="PRY"/>
    <property type="match status" value="1"/>
</dbReference>
<feature type="coiled-coil region" evidence="9">
    <location>
        <begin position="294"/>
        <end position="331"/>
    </location>
</feature>
<dbReference type="InterPro" id="IPR003877">
    <property type="entry name" value="SPRY_dom"/>
</dbReference>
<dbReference type="AlphaFoldDB" id="A0AAJ7SVF0"/>
<dbReference type="KEGG" id="pmrn:116940490"/>
<dbReference type="InterPro" id="IPR051051">
    <property type="entry name" value="E3_ubiq-ligase_TRIM/RNF"/>
</dbReference>
<reference evidence="13" key="1">
    <citation type="submission" date="2025-08" db="UniProtKB">
        <authorList>
            <consortium name="RefSeq"/>
        </authorList>
    </citation>
    <scope>IDENTIFICATION</scope>
    <source>
        <tissue evidence="13">Sperm</tissue>
    </source>
</reference>
<proteinExistence type="predicted"/>
<keyword evidence="12" id="KW-1185">Reference proteome</keyword>
<dbReference type="InterPro" id="IPR058030">
    <property type="entry name" value="TRIM8/14/16/25/29/45/65_CC"/>
</dbReference>
<evidence type="ECO:0000256" key="2">
    <source>
        <dbReference type="ARBA" id="ARBA00022490"/>
    </source>
</evidence>
<dbReference type="InterPro" id="IPR017907">
    <property type="entry name" value="Znf_RING_CS"/>
</dbReference>
<dbReference type="PANTHER" id="PTHR25465:SF11">
    <property type="entry name" value="TRIPARTITE MOTIF CONTAINING 14"/>
    <property type="match status" value="1"/>
</dbReference>
<keyword evidence="4" id="KW-0479">Metal-binding</keyword>
<dbReference type="SUPFAM" id="SSF57850">
    <property type="entry name" value="RING/U-box"/>
    <property type="match status" value="1"/>
</dbReference>
<dbReference type="InterPro" id="IPR013320">
    <property type="entry name" value="ConA-like_dom_sf"/>
</dbReference>
<keyword evidence="5 8" id="KW-0863">Zinc-finger</keyword>
<organism evidence="12 13">
    <name type="scientific">Petromyzon marinus</name>
    <name type="common">Sea lamprey</name>
    <dbReference type="NCBI Taxonomy" id="7757"/>
    <lineage>
        <taxon>Eukaryota</taxon>
        <taxon>Metazoa</taxon>
        <taxon>Chordata</taxon>
        <taxon>Craniata</taxon>
        <taxon>Vertebrata</taxon>
        <taxon>Cyclostomata</taxon>
        <taxon>Hyperoartia</taxon>
        <taxon>Petromyzontiformes</taxon>
        <taxon>Petromyzontidae</taxon>
        <taxon>Petromyzon</taxon>
    </lineage>
</organism>
<dbReference type="SMART" id="SM00184">
    <property type="entry name" value="RING"/>
    <property type="match status" value="1"/>
</dbReference>
<evidence type="ECO:0000256" key="5">
    <source>
        <dbReference type="ARBA" id="ARBA00022771"/>
    </source>
</evidence>
<dbReference type="Pfam" id="PF00097">
    <property type="entry name" value="zf-C3HC4"/>
    <property type="match status" value="1"/>
</dbReference>
<dbReference type="Proteomes" id="UP001318040">
    <property type="component" value="Chromosome 9"/>
</dbReference>
<dbReference type="InterPro" id="IPR001870">
    <property type="entry name" value="B30.2/SPRY"/>
</dbReference>
<evidence type="ECO:0000256" key="4">
    <source>
        <dbReference type="ARBA" id="ARBA00022723"/>
    </source>
</evidence>
<dbReference type="PANTHER" id="PTHR25465">
    <property type="entry name" value="B-BOX DOMAIN CONTAINING"/>
    <property type="match status" value="1"/>
</dbReference>
<dbReference type="Gene3D" id="4.10.830.40">
    <property type="match status" value="1"/>
</dbReference>
<evidence type="ECO:0000256" key="1">
    <source>
        <dbReference type="ARBA" id="ARBA00004496"/>
    </source>
</evidence>
<dbReference type="PROSITE" id="PS50089">
    <property type="entry name" value="ZF_RING_2"/>
    <property type="match status" value="1"/>
</dbReference>
<name>A0AAJ7SVF0_PETMA</name>
<dbReference type="Gene3D" id="3.30.160.60">
    <property type="entry name" value="Classic Zinc Finger"/>
    <property type="match status" value="1"/>
</dbReference>
<keyword evidence="6" id="KW-0862">Zinc</keyword>
<dbReference type="Pfam" id="PF13765">
    <property type="entry name" value="PRY"/>
    <property type="match status" value="1"/>
</dbReference>
<gene>
    <name evidence="13" type="primary">LOC116940490</name>
</gene>
<dbReference type="Pfam" id="PF00643">
    <property type="entry name" value="zf-B_box"/>
    <property type="match status" value="1"/>
</dbReference>
<feature type="domain" description="RING-type" evidence="10">
    <location>
        <begin position="19"/>
        <end position="62"/>
    </location>
</feature>
<keyword evidence="3" id="KW-0399">Innate immunity</keyword>
<evidence type="ECO:0000259" key="11">
    <source>
        <dbReference type="PROSITE" id="PS50188"/>
    </source>
</evidence>
<evidence type="ECO:0000256" key="8">
    <source>
        <dbReference type="PROSITE-ProRule" id="PRU00175"/>
    </source>
</evidence>
<dbReference type="PRINTS" id="PR01407">
    <property type="entry name" value="BUTYPHLNCDUF"/>
</dbReference>
<keyword evidence="9" id="KW-0175">Coiled coil</keyword>
<accession>A0AAJ7SVF0</accession>